<dbReference type="STRING" id="119641.SAMN05421842_10150"/>
<evidence type="ECO:0000313" key="2">
    <source>
        <dbReference type="Proteomes" id="UP000199263"/>
    </source>
</evidence>
<dbReference type="EMBL" id="FOMG01000001">
    <property type="protein sequence ID" value="SFC14655.1"/>
    <property type="molecule type" value="Genomic_DNA"/>
</dbReference>
<sequence length="39" mass="4693">MENRKKLQCTIKGRKLDMYFSLGFKLKNEEDFLEQIAII</sequence>
<proteinExistence type="predicted"/>
<gene>
    <name evidence="1" type="ORF">SAMN05421842_10150</name>
</gene>
<protein>
    <submittedName>
        <fullName evidence="1">Uncharacterized protein</fullName>
    </submittedName>
</protein>
<dbReference type="AlphaFoldDB" id="A0A1I1GT55"/>
<accession>A0A1I1GT55</accession>
<dbReference type="Proteomes" id="UP000199263">
    <property type="component" value="Unassembled WGS sequence"/>
</dbReference>
<keyword evidence="2" id="KW-1185">Reference proteome</keyword>
<organism evidence="1 2">
    <name type="scientific">Clostridium uliginosum</name>
    <dbReference type="NCBI Taxonomy" id="119641"/>
    <lineage>
        <taxon>Bacteria</taxon>
        <taxon>Bacillati</taxon>
        <taxon>Bacillota</taxon>
        <taxon>Clostridia</taxon>
        <taxon>Eubacteriales</taxon>
        <taxon>Clostridiaceae</taxon>
        <taxon>Clostridium</taxon>
    </lineage>
</organism>
<evidence type="ECO:0000313" key="1">
    <source>
        <dbReference type="EMBL" id="SFC14655.1"/>
    </source>
</evidence>
<name>A0A1I1GT55_9CLOT</name>
<reference evidence="1 2" key="1">
    <citation type="submission" date="2016-10" db="EMBL/GenBank/DDBJ databases">
        <authorList>
            <person name="de Groot N.N."/>
        </authorList>
    </citation>
    <scope>NUCLEOTIDE SEQUENCE [LARGE SCALE GENOMIC DNA]</scope>
    <source>
        <strain evidence="1 2">DSM 12992</strain>
    </source>
</reference>